<dbReference type="Proteomes" id="UP000624709">
    <property type="component" value="Unassembled WGS sequence"/>
</dbReference>
<sequence>MTSVDDVYERAVDFGADGEVPAGTPIGTAHLSHVMRVYNSILGGGLGSAVAVVEPDEFERAVAGFRYLGLREIADLLARLVESYGRPEHDFREQRGLEELLSSGDPVSDAFATKAAEIPSDFGLTSS</sequence>
<gene>
    <name evidence="1" type="ORF">Apa02nite_043750</name>
</gene>
<name>A0ABQ4BC86_9ACTN</name>
<dbReference type="EMBL" id="BOMS01000057">
    <property type="protein sequence ID" value="GIE68267.1"/>
    <property type="molecule type" value="Genomic_DNA"/>
</dbReference>
<comment type="caution">
    <text evidence="1">The sequence shown here is derived from an EMBL/GenBank/DDBJ whole genome shotgun (WGS) entry which is preliminary data.</text>
</comment>
<dbReference type="RefSeq" id="WP_203826619.1">
    <property type="nucleotide sequence ID" value="NZ_BAAATY010000003.1"/>
</dbReference>
<reference evidence="1 2" key="1">
    <citation type="submission" date="2021-01" db="EMBL/GenBank/DDBJ databases">
        <title>Whole genome shotgun sequence of Actinoplanes palleronii NBRC 14916.</title>
        <authorList>
            <person name="Komaki H."/>
            <person name="Tamura T."/>
        </authorList>
    </citation>
    <scope>NUCLEOTIDE SEQUENCE [LARGE SCALE GENOMIC DNA]</scope>
    <source>
        <strain evidence="1 2">NBRC 14916</strain>
    </source>
</reference>
<accession>A0ABQ4BC86</accession>
<proteinExistence type="predicted"/>
<evidence type="ECO:0000313" key="2">
    <source>
        <dbReference type="Proteomes" id="UP000624709"/>
    </source>
</evidence>
<organism evidence="1 2">
    <name type="scientific">Actinoplanes palleronii</name>
    <dbReference type="NCBI Taxonomy" id="113570"/>
    <lineage>
        <taxon>Bacteria</taxon>
        <taxon>Bacillati</taxon>
        <taxon>Actinomycetota</taxon>
        <taxon>Actinomycetes</taxon>
        <taxon>Micromonosporales</taxon>
        <taxon>Micromonosporaceae</taxon>
        <taxon>Actinoplanes</taxon>
    </lineage>
</organism>
<evidence type="ECO:0000313" key="1">
    <source>
        <dbReference type="EMBL" id="GIE68267.1"/>
    </source>
</evidence>
<protein>
    <submittedName>
        <fullName evidence="1">Uncharacterized protein</fullName>
    </submittedName>
</protein>
<keyword evidence="2" id="KW-1185">Reference proteome</keyword>